<evidence type="ECO:0000313" key="3">
    <source>
        <dbReference type="EMBL" id="MFC2967903.1"/>
    </source>
</evidence>
<evidence type="ECO:0000313" key="4">
    <source>
        <dbReference type="Proteomes" id="UP001595443"/>
    </source>
</evidence>
<dbReference type="Proteomes" id="UP001595443">
    <property type="component" value="Unassembled WGS sequence"/>
</dbReference>
<dbReference type="InterPro" id="IPR004992">
    <property type="entry name" value="EutN_CcmL"/>
</dbReference>
<name>A0ABV7AFL3_9RHOB</name>
<protein>
    <submittedName>
        <fullName evidence="3">EutN/CcmL family microcompartment protein</fullName>
    </submittedName>
</protein>
<evidence type="ECO:0000256" key="2">
    <source>
        <dbReference type="ARBA" id="ARBA00024446"/>
    </source>
</evidence>
<dbReference type="EMBL" id="JBHRSK010000004">
    <property type="protein sequence ID" value="MFC2967903.1"/>
    <property type="molecule type" value="Genomic_DNA"/>
</dbReference>
<keyword evidence="4" id="KW-1185">Reference proteome</keyword>
<dbReference type="PANTHER" id="PTHR36539">
    <property type="entry name" value="ETHANOLAMINE UTILIZATION PROTEIN EUTN"/>
    <property type="match status" value="1"/>
</dbReference>
<dbReference type="Pfam" id="PF03319">
    <property type="entry name" value="EutN_CcmL"/>
    <property type="match status" value="1"/>
</dbReference>
<organism evidence="3 4">
    <name type="scientific">Acidimangrovimonas pyrenivorans</name>
    <dbReference type="NCBI Taxonomy" id="2030798"/>
    <lineage>
        <taxon>Bacteria</taxon>
        <taxon>Pseudomonadati</taxon>
        <taxon>Pseudomonadota</taxon>
        <taxon>Alphaproteobacteria</taxon>
        <taxon>Rhodobacterales</taxon>
        <taxon>Paracoccaceae</taxon>
        <taxon>Acidimangrovimonas</taxon>
    </lineage>
</organism>
<dbReference type="Gene3D" id="2.40.50.220">
    <property type="entry name" value="EutN/Ccml"/>
    <property type="match status" value="1"/>
</dbReference>
<comment type="subcellular location">
    <subcellularLocation>
        <location evidence="1">Bacterial microcompartment</location>
    </subcellularLocation>
</comment>
<sequence>MIRGKVTGRVWSTKRIDTLPNGALLEVKVGTSTLVAFDPLGCAEGEEVLITQGSVAAAYFTNIKAPVDALIVGSVDAS</sequence>
<evidence type="ECO:0000256" key="1">
    <source>
        <dbReference type="ARBA" id="ARBA00024322"/>
    </source>
</evidence>
<dbReference type="RefSeq" id="WP_377832549.1">
    <property type="nucleotide sequence ID" value="NZ_JBHRSK010000004.1"/>
</dbReference>
<accession>A0ABV7AFL3</accession>
<proteinExistence type="predicted"/>
<comment type="caution">
    <text evidence="3">The sequence shown here is derived from an EMBL/GenBank/DDBJ whole genome shotgun (WGS) entry which is preliminary data.</text>
</comment>
<gene>
    <name evidence="3" type="ORF">ACFOES_07340</name>
</gene>
<dbReference type="PROSITE" id="PS51932">
    <property type="entry name" value="BMV"/>
    <property type="match status" value="1"/>
</dbReference>
<dbReference type="SUPFAM" id="SSF159133">
    <property type="entry name" value="EutN/CcmL-like"/>
    <property type="match status" value="1"/>
</dbReference>
<reference evidence="4" key="1">
    <citation type="journal article" date="2019" name="Int. J. Syst. Evol. Microbiol.">
        <title>The Global Catalogue of Microorganisms (GCM) 10K type strain sequencing project: providing services to taxonomists for standard genome sequencing and annotation.</title>
        <authorList>
            <consortium name="The Broad Institute Genomics Platform"/>
            <consortium name="The Broad Institute Genome Sequencing Center for Infectious Disease"/>
            <person name="Wu L."/>
            <person name="Ma J."/>
        </authorList>
    </citation>
    <scope>NUCLEOTIDE SEQUENCE [LARGE SCALE GENOMIC DNA]</scope>
    <source>
        <strain evidence="4">KCTC 62192</strain>
    </source>
</reference>
<dbReference type="CDD" id="cd01614">
    <property type="entry name" value="EutN_CcmL"/>
    <property type="match status" value="1"/>
</dbReference>
<keyword evidence="2" id="KW-1283">Bacterial microcompartment</keyword>
<dbReference type="InterPro" id="IPR036677">
    <property type="entry name" value="EutN_CcmL_sf"/>
</dbReference>